<dbReference type="SFLD" id="SFLDG01152">
    <property type="entry name" value="Main.3:_Omega-_and_Tau-like"/>
    <property type="match status" value="1"/>
</dbReference>
<dbReference type="InterPro" id="IPR040079">
    <property type="entry name" value="Glutathione_S-Trfase"/>
</dbReference>
<dbReference type="AlphaFoldDB" id="A0AAW2RZX6"/>
<dbReference type="CDD" id="cd03185">
    <property type="entry name" value="GST_C_Tau"/>
    <property type="match status" value="1"/>
</dbReference>
<evidence type="ECO:0000313" key="8">
    <source>
        <dbReference type="EMBL" id="KAL0385674.1"/>
    </source>
</evidence>
<dbReference type="CDD" id="cd03058">
    <property type="entry name" value="GST_N_Tau"/>
    <property type="match status" value="1"/>
</dbReference>
<evidence type="ECO:0000256" key="3">
    <source>
        <dbReference type="ARBA" id="ARBA00025743"/>
    </source>
</evidence>
<dbReference type="InterPro" id="IPR045073">
    <property type="entry name" value="Omega/Tau-like"/>
</dbReference>
<keyword evidence="2 5" id="KW-0808">Transferase</keyword>
<proteinExistence type="inferred from homology"/>
<dbReference type="SFLD" id="SFLDG00358">
    <property type="entry name" value="Main_(cytGST)"/>
    <property type="match status" value="1"/>
</dbReference>
<dbReference type="Gene3D" id="1.20.1050.10">
    <property type="match status" value="1"/>
</dbReference>
<evidence type="ECO:0000256" key="5">
    <source>
        <dbReference type="RuleBase" id="RU369102"/>
    </source>
</evidence>
<dbReference type="InterPro" id="IPR004045">
    <property type="entry name" value="Glutathione_S-Trfase_N"/>
</dbReference>
<reference evidence="8" key="1">
    <citation type="submission" date="2020-06" db="EMBL/GenBank/DDBJ databases">
        <authorList>
            <person name="Li T."/>
            <person name="Hu X."/>
            <person name="Zhang T."/>
            <person name="Song X."/>
            <person name="Zhang H."/>
            <person name="Dai N."/>
            <person name="Sheng W."/>
            <person name="Hou X."/>
            <person name="Wei L."/>
        </authorList>
    </citation>
    <scope>NUCLEOTIDE SEQUENCE</scope>
    <source>
        <strain evidence="8">G02</strain>
        <tissue evidence="8">Leaf</tissue>
    </source>
</reference>
<dbReference type="GO" id="GO:0009407">
    <property type="term" value="P:toxin catabolic process"/>
    <property type="evidence" value="ECO:0007669"/>
    <property type="project" value="UniProtKB-ARBA"/>
</dbReference>
<dbReference type="InterPro" id="IPR045074">
    <property type="entry name" value="GST_C_Tau"/>
</dbReference>
<protein>
    <recommendedName>
        <fullName evidence="5">Glutathione S-transferase</fullName>
        <ecNumber evidence="5">2.5.1.18</ecNumber>
    </recommendedName>
</protein>
<name>A0AAW2RZX6_SESRA</name>
<keyword evidence="1" id="KW-0216">Detoxification</keyword>
<dbReference type="GO" id="GO:0006749">
    <property type="term" value="P:glutathione metabolic process"/>
    <property type="evidence" value="ECO:0007669"/>
    <property type="project" value="InterPro"/>
</dbReference>
<comment type="similarity">
    <text evidence="3">Belongs to the GST superfamily. Tau family.</text>
</comment>
<dbReference type="SUPFAM" id="SSF52833">
    <property type="entry name" value="Thioredoxin-like"/>
    <property type="match status" value="1"/>
</dbReference>
<evidence type="ECO:0000259" key="7">
    <source>
        <dbReference type="PROSITE" id="PS50405"/>
    </source>
</evidence>
<comment type="caution">
    <text evidence="8">The sequence shown here is derived from an EMBL/GenBank/DDBJ whole genome shotgun (WGS) entry which is preliminary data.</text>
</comment>
<evidence type="ECO:0000256" key="2">
    <source>
        <dbReference type="ARBA" id="ARBA00022679"/>
    </source>
</evidence>
<dbReference type="FunFam" id="3.40.30.10:FF:000044">
    <property type="entry name" value="Glutathione S-transferase GSTU6"/>
    <property type="match status" value="1"/>
</dbReference>
<dbReference type="InterPro" id="IPR036249">
    <property type="entry name" value="Thioredoxin-like_sf"/>
</dbReference>
<evidence type="ECO:0000256" key="1">
    <source>
        <dbReference type="ARBA" id="ARBA00022575"/>
    </source>
</evidence>
<dbReference type="PANTHER" id="PTHR11260:SF615">
    <property type="entry name" value="GLUTATHIONE S-TRANSFERASE U17"/>
    <property type="match status" value="1"/>
</dbReference>
<dbReference type="InterPro" id="IPR036282">
    <property type="entry name" value="Glutathione-S-Trfase_C_sf"/>
</dbReference>
<dbReference type="SFLD" id="SFLDS00019">
    <property type="entry name" value="Glutathione_Transferase_(cytos"/>
    <property type="match status" value="1"/>
</dbReference>
<dbReference type="InterPro" id="IPR010987">
    <property type="entry name" value="Glutathione-S-Trfase_C-like"/>
</dbReference>
<comment type="catalytic activity">
    <reaction evidence="4 5">
        <text>RX + glutathione = an S-substituted glutathione + a halide anion + H(+)</text>
        <dbReference type="Rhea" id="RHEA:16437"/>
        <dbReference type="ChEBI" id="CHEBI:15378"/>
        <dbReference type="ChEBI" id="CHEBI:16042"/>
        <dbReference type="ChEBI" id="CHEBI:17792"/>
        <dbReference type="ChEBI" id="CHEBI:57925"/>
        <dbReference type="ChEBI" id="CHEBI:90779"/>
        <dbReference type="EC" id="2.5.1.18"/>
    </reaction>
</comment>
<dbReference type="FunFam" id="1.20.1050.10:FF:000016">
    <property type="entry name" value="Glutathione S-transferase U9"/>
    <property type="match status" value="1"/>
</dbReference>
<dbReference type="EMBL" id="JACGWJ010000012">
    <property type="protein sequence ID" value="KAL0385674.1"/>
    <property type="molecule type" value="Genomic_DNA"/>
</dbReference>
<dbReference type="GO" id="GO:0005829">
    <property type="term" value="C:cytosol"/>
    <property type="evidence" value="ECO:0007669"/>
    <property type="project" value="UniProtKB-SubCell"/>
</dbReference>
<accession>A0AAW2RZX6</accession>
<dbReference type="PROSITE" id="PS50405">
    <property type="entry name" value="GST_CTER"/>
    <property type="match status" value="1"/>
</dbReference>
<reference evidence="8" key="2">
    <citation type="journal article" date="2024" name="Plant">
        <title>Genomic evolution and insights into agronomic trait innovations of Sesamum species.</title>
        <authorList>
            <person name="Miao H."/>
            <person name="Wang L."/>
            <person name="Qu L."/>
            <person name="Liu H."/>
            <person name="Sun Y."/>
            <person name="Le M."/>
            <person name="Wang Q."/>
            <person name="Wei S."/>
            <person name="Zheng Y."/>
            <person name="Lin W."/>
            <person name="Duan Y."/>
            <person name="Cao H."/>
            <person name="Xiong S."/>
            <person name="Wang X."/>
            <person name="Wei L."/>
            <person name="Li C."/>
            <person name="Ma Q."/>
            <person name="Ju M."/>
            <person name="Zhao R."/>
            <person name="Li G."/>
            <person name="Mu C."/>
            <person name="Tian Q."/>
            <person name="Mei H."/>
            <person name="Zhang T."/>
            <person name="Gao T."/>
            <person name="Zhang H."/>
        </authorList>
    </citation>
    <scope>NUCLEOTIDE SEQUENCE</scope>
    <source>
        <strain evidence="8">G02</strain>
    </source>
</reference>
<gene>
    <name evidence="8" type="ORF">Sradi_2961700</name>
</gene>
<dbReference type="PANTHER" id="PTHR11260">
    <property type="entry name" value="GLUTATHIONE S-TRANSFERASE, GST, SUPERFAMILY, GST DOMAIN CONTAINING"/>
    <property type="match status" value="1"/>
</dbReference>
<dbReference type="Pfam" id="PF13410">
    <property type="entry name" value="GST_C_2"/>
    <property type="match status" value="1"/>
</dbReference>
<dbReference type="PROSITE" id="PS50404">
    <property type="entry name" value="GST_NTER"/>
    <property type="match status" value="1"/>
</dbReference>
<dbReference type="Pfam" id="PF02798">
    <property type="entry name" value="GST_N"/>
    <property type="match status" value="1"/>
</dbReference>
<evidence type="ECO:0000259" key="6">
    <source>
        <dbReference type="PROSITE" id="PS50404"/>
    </source>
</evidence>
<feature type="domain" description="GST C-terminal" evidence="7">
    <location>
        <begin position="92"/>
        <end position="223"/>
    </location>
</feature>
<dbReference type="EC" id="2.5.1.18" evidence="5"/>
<sequence length="237" mass="26114">MATSTGVQMLGSWASPFSNRVQLALKLKSVDYEFVEEVFYANKSERLLKANPVYQKIPVLIHDEKPVCESLVIVEYIDEVWAGNGPSILPSDPYERAIARFWAGYIDNKWFPTTKELATASGDEAKAIVVGKINEGFTLLEEAFVNCSKGKAFFGGDDVGYLDIALGCYLGWVKVAEIIGGVKLLDESRFPELARWAERFLSHDVAKDIIPEAPKFLEFIGKVQAVRAAAAANTAAD</sequence>
<dbReference type="SUPFAM" id="SSF47616">
    <property type="entry name" value="GST C-terminal domain-like"/>
    <property type="match status" value="1"/>
</dbReference>
<organism evidence="8">
    <name type="scientific">Sesamum radiatum</name>
    <name type="common">Black benniseed</name>
    <dbReference type="NCBI Taxonomy" id="300843"/>
    <lineage>
        <taxon>Eukaryota</taxon>
        <taxon>Viridiplantae</taxon>
        <taxon>Streptophyta</taxon>
        <taxon>Embryophyta</taxon>
        <taxon>Tracheophyta</taxon>
        <taxon>Spermatophyta</taxon>
        <taxon>Magnoliopsida</taxon>
        <taxon>eudicotyledons</taxon>
        <taxon>Gunneridae</taxon>
        <taxon>Pentapetalae</taxon>
        <taxon>asterids</taxon>
        <taxon>lamiids</taxon>
        <taxon>Lamiales</taxon>
        <taxon>Pedaliaceae</taxon>
        <taxon>Sesamum</taxon>
    </lineage>
</organism>
<keyword evidence="5" id="KW-0963">Cytoplasm</keyword>
<evidence type="ECO:0000256" key="4">
    <source>
        <dbReference type="ARBA" id="ARBA00047960"/>
    </source>
</evidence>
<dbReference type="Gene3D" id="3.40.30.10">
    <property type="entry name" value="Glutaredoxin"/>
    <property type="match status" value="1"/>
</dbReference>
<dbReference type="GO" id="GO:0004364">
    <property type="term" value="F:glutathione transferase activity"/>
    <property type="evidence" value="ECO:0007669"/>
    <property type="project" value="UniProtKB-UniRule"/>
</dbReference>
<feature type="domain" description="GST N-terminal" evidence="6">
    <location>
        <begin position="5"/>
        <end position="85"/>
    </location>
</feature>
<comment type="function">
    <text evidence="5">Is involved in the conjugation of reduced glutathione to a wide number of exogenous and endogenous hydrophobic electrophiles.</text>
</comment>
<comment type="subcellular location">
    <subcellularLocation>
        <location evidence="5">Cytoplasm</location>
        <location evidence="5">Cytosol</location>
    </subcellularLocation>
</comment>